<protein>
    <submittedName>
        <fullName evidence="1">Uncharacterized protein</fullName>
    </submittedName>
</protein>
<evidence type="ECO:0000313" key="1">
    <source>
        <dbReference type="EMBL" id="CAG7819533.1"/>
    </source>
</evidence>
<organism evidence="1 2">
    <name type="scientific">Allacma fusca</name>
    <dbReference type="NCBI Taxonomy" id="39272"/>
    <lineage>
        <taxon>Eukaryota</taxon>
        <taxon>Metazoa</taxon>
        <taxon>Ecdysozoa</taxon>
        <taxon>Arthropoda</taxon>
        <taxon>Hexapoda</taxon>
        <taxon>Collembola</taxon>
        <taxon>Symphypleona</taxon>
        <taxon>Sminthuridae</taxon>
        <taxon>Allacma</taxon>
    </lineage>
</organism>
<accession>A0A8J2KM41</accession>
<comment type="caution">
    <text evidence="1">The sequence shown here is derived from an EMBL/GenBank/DDBJ whole genome shotgun (WGS) entry which is preliminary data.</text>
</comment>
<keyword evidence="2" id="KW-1185">Reference proteome</keyword>
<evidence type="ECO:0000313" key="2">
    <source>
        <dbReference type="Proteomes" id="UP000708208"/>
    </source>
</evidence>
<dbReference type="AlphaFoldDB" id="A0A8J2KM41"/>
<reference evidence="1" key="1">
    <citation type="submission" date="2021-06" db="EMBL/GenBank/DDBJ databases">
        <authorList>
            <person name="Hodson N. C."/>
            <person name="Mongue J. A."/>
            <person name="Jaron S. K."/>
        </authorList>
    </citation>
    <scope>NUCLEOTIDE SEQUENCE</scope>
</reference>
<name>A0A8J2KM41_9HEXA</name>
<sequence>MKFKQWQARGDLKIPYKAEKARIQKEIWEQLKLRVDYPNPTGGTSNDGNTARRAFQNFKTFARILNVREDIVRDFRTVLITLSSQFPINPGRFKVHCISLFNKLMDEYSWYLLPSSIHKILIHGAEIISASPLPVGMLAEDCAESRNKCYKFDRTYRARKTSRLDTLTDMFHRSLGTSDPLISSISLRRRAIVRKRKTLPAEVIDLLDETECGLTPVRHDEYNMTDLPDAVEENMMLEIECDL</sequence>
<proteinExistence type="predicted"/>
<dbReference type="Proteomes" id="UP000708208">
    <property type="component" value="Unassembled WGS sequence"/>
</dbReference>
<dbReference type="EMBL" id="CAJVCH010451939">
    <property type="protein sequence ID" value="CAG7819533.1"/>
    <property type="molecule type" value="Genomic_DNA"/>
</dbReference>
<gene>
    <name evidence="1" type="ORF">AFUS01_LOCUS29972</name>
</gene>
<dbReference type="OrthoDB" id="8197165at2759"/>